<evidence type="ECO:0000256" key="1">
    <source>
        <dbReference type="SAM" id="Phobius"/>
    </source>
</evidence>
<sequence>MAGDQIDFLRASRQETRQQSRQKKTWRNLSLVGLAVYCLAAGAIFVYSIYLGQAAQAVDRNITAQKAKVAEFEKTEALQILLQQRLTAVAEILAPKTPDYRQTTLFLNEISPEGLAINSYHYSSGGEVNLEAEATNSLVADDFLNRLKKSSQAGKYFGEIILTAFNREADGSYKISLSMSVNEDQE</sequence>
<protein>
    <recommendedName>
        <fullName evidence="4">PilN domain-containing protein</fullName>
    </recommendedName>
</protein>
<gene>
    <name evidence="2" type="ORF">COU97_01510</name>
</gene>
<evidence type="ECO:0000313" key="2">
    <source>
        <dbReference type="EMBL" id="PJE70086.1"/>
    </source>
</evidence>
<keyword evidence="1" id="KW-0812">Transmembrane</keyword>
<keyword evidence="1" id="KW-0472">Membrane</keyword>
<reference evidence="3" key="1">
    <citation type="submission" date="2017-09" db="EMBL/GenBank/DDBJ databases">
        <title>Depth-based differentiation of microbial function through sediment-hosted aquifers and enrichment of novel symbionts in the deep terrestrial subsurface.</title>
        <authorList>
            <person name="Probst A.J."/>
            <person name="Ladd B."/>
            <person name="Jarett J.K."/>
            <person name="Geller-Mcgrath D.E."/>
            <person name="Sieber C.M.K."/>
            <person name="Emerson J.B."/>
            <person name="Anantharaman K."/>
            <person name="Thomas B.C."/>
            <person name="Malmstrom R."/>
            <person name="Stieglmeier M."/>
            <person name="Klingl A."/>
            <person name="Woyke T."/>
            <person name="Ryan C.M."/>
            <person name="Banfield J.F."/>
        </authorList>
    </citation>
    <scope>NUCLEOTIDE SEQUENCE [LARGE SCALE GENOMIC DNA]</scope>
</reference>
<evidence type="ECO:0008006" key="4">
    <source>
        <dbReference type="Google" id="ProtNLM"/>
    </source>
</evidence>
<dbReference type="AlphaFoldDB" id="A0A2M8L766"/>
<comment type="caution">
    <text evidence="2">The sequence shown here is derived from an EMBL/GenBank/DDBJ whole genome shotgun (WGS) entry which is preliminary data.</text>
</comment>
<accession>A0A2M8L766</accession>
<feature type="transmembrane region" description="Helical" evidence="1">
    <location>
        <begin position="29"/>
        <end position="50"/>
    </location>
</feature>
<dbReference type="Proteomes" id="UP000231579">
    <property type="component" value="Unassembled WGS sequence"/>
</dbReference>
<proteinExistence type="predicted"/>
<dbReference type="EMBL" id="PFEM01000023">
    <property type="protein sequence ID" value="PJE70086.1"/>
    <property type="molecule type" value="Genomic_DNA"/>
</dbReference>
<evidence type="ECO:0000313" key="3">
    <source>
        <dbReference type="Proteomes" id="UP000231579"/>
    </source>
</evidence>
<name>A0A2M8L766_9BACT</name>
<keyword evidence="1" id="KW-1133">Transmembrane helix</keyword>
<organism evidence="2 3">
    <name type="scientific">Candidatus Shapirobacteria bacterium CG10_big_fil_rev_8_21_14_0_10_48_15</name>
    <dbReference type="NCBI Taxonomy" id="1974484"/>
    <lineage>
        <taxon>Bacteria</taxon>
        <taxon>Candidatus Shapironibacteriota</taxon>
    </lineage>
</organism>